<organism evidence="1 2">
    <name type="scientific">Paspalum notatum var. saurae</name>
    <dbReference type="NCBI Taxonomy" id="547442"/>
    <lineage>
        <taxon>Eukaryota</taxon>
        <taxon>Viridiplantae</taxon>
        <taxon>Streptophyta</taxon>
        <taxon>Embryophyta</taxon>
        <taxon>Tracheophyta</taxon>
        <taxon>Spermatophyta</taxon>
        <taxon>Magnoliopsida</taxon>
        <taxon>Liliopsida</taxon>
        <taxon>Poales</taxon>
        <taxon>Poaceae</taxon>
        <taxon>PACMAD clade</taxon>
        <taxon>Panicoideae</taxon>
        <taxon>Andropogonodae</taxon>
        <taxon>Paspaleae</taxon>
        <taxon>Paspalinae</taxon>
        <taxon>Paspalum</taxon>
    </lineage>
</organism>
<dbReference type="Proteomes" id="UP001341281">
    <property type="component" value="Chromosome 08"/>
</dbReference>
<protein>
    <recommendedName>
        <fullName evidence="3">Reverse transcriptase domain-containing protein</fullName>
    </recommendedName>
</protein>
<gene>
    <name evidence="1" type="ORF">U9M48_037407</name>
</gene>
<name>A0AAQ3UGD3_PASNO</name>
<keyword evidence="2" id="KW-1185">Reference proteome</keyword>
<evidence type="ECO:0000313" key="2">
    <source>
        <dbReference type="Proteomes" id="UP001341281"/>
    </source>
</evidence>
<reference evidence="1 2" key="1">
    <citation type="submission" date="2024-02" db="EMBL/GenBank/DDBJ databases">
        <title>High-quality chromosome-scale genome assembly of Pensacola bahiagrass (Paspalum notatum Flugge var. saurae).</title>
        <authorList>
            <person name="Vega J.M."/>
            <person name="Podio M."/>
            <person name="Orjuela J."/>
            <person name="Siena L.A."/>
            <person name="Pessino S.C."/>
            <person name="Combes M.C."/>
            <person name="Mariac C."/>
            <person name="Albertini E."/>
            <person name="Pupilli F."/>
            <person name="Ortiz J.P.A."/>
            <person name="Leblanc O."/>
        </authorList>
    </citation>
    <scope>NUCLEOTIDE SEQUENCE [LARGE SCALE GENOMIC DNA]</scope>
    <source>
        <strain evidence="1">R1</strain>
        <tissue evidence="1">Leaf</tissue>
    </source>
</reference>
<sequence length="212" mass="23693">MSPFIADKFFMAIPDTHIVLLWFVFYKPGCDKRAGGKVIRYHPCSPSSSWMSSTQLSPRLAMSPSCSHSLEETWDGRASLYADDVIHFIHPTAFDFLATTSILKTFGGVSGLQTNMHKSLVLNRGFAVRGVQLPLQIPRLTTLYLQASDLQPIIDKLADLLPGWKAALLNLAEQSILAKAVLTVVPIYLLIAIDAPKWLVRAINKRRRAFLW</sequence>
<dbReference type="PANTHER" id="PTHR33116:SF78">
    <property type="entry name" value="OS12G0587133 PROTEIN"/>
    <property type="match status" value="1"/>
</dbReference>
<evidence type="ECO:0000313" key="1">
    <source>
        <dbReference type="EMBL" id="WVZ91204.1"/>
    </source>
</evidence>
<dbReference type="PANTHER" id="PTHR33116">
    <property type="entry name" value="REVERSE TRANSCRIPTASE ZINC-BINDING DOMAIN-CONTAINING PROTEIN-RELATED-RELATED"/>
    <property type="match status" value="1"/>
</dbReference>
<dbReference type="EMBL" id="CP144752">
    <property type="protein sequence ID" value="WVZ91204.1"/>
    <property type="molecule type" value="Genomic_DNA"/>
</dbReference>
<evidence type="ECO:0008006" key="3">
    <source>
        <dbReference type="Google" id="ProtNLM"/>
    </source>
</evidence>
<dbReference type="AlphaFoldDB" id="A0AAQ3UGD3"/>
<accession>A0AAQ3UGD3</accession>
<proteinExistence type="predicted"/>